<gene>
    <name evidence="2" type="ORF">NSU_1049</name>
</gene>
<evidence type="ECO:0000313" key="3">
    <source>
        <dbReference type="Proteomes" id="UP000004030"/>
    </source>
</evidence>
<sequence length="90" mass="9556">MFKTVFTAAAVLVAVPAAAHAEDARNFSHEGVDYAYTTEQKGDVTVIKGTASGGVPFRLYVSGNRVTGTYNDRSVAFKVADAEKTLAQVK</sequence>
<dbReference type="eggNOG" id="ENOG5032BZF">
    <property type="taxonomic scope" value="Bacteria"/>
</dbReference>
<keyword evidence="1" id="KW-0732">Signal</keyword>
<feature type="signal peptide" evidence="1">
    <location>
        <begin position="1"/>
        <end position="21"/>
    </location>
</feature>
<dbReference type="RefSeq" id="WP_007011964.1">
    <property type="nucleotide sequence ID" value="NZ_AGFM01000011.1"/>
</dbReference>
<reference evidence="2 3" key="1">
    <citation type="journal article" date="2012" name="J. Bacteriol.">
        <title>Genome sequence of benzo(a)pyrene-degrading bacterium Novosphingobium pentaromativorans US6-1.</title>
        <authorList>
            <person name="Luo Y.R."/>
            <person name="Kang S.G."/>
            <person name="Kim S.J."/>
            <person name="Kim M.R."/>
            <person name="Li N."/>
            <person name="Lee J.H."/>
            <person name="Kwon K.K."/>
        </authorList>
    </citation>
    <scope>NUCLEOTIDE SEQUENCE [LARGE SCALE GENOMIC DNA]</scope>
    <source>
        <strain evidence="2 3">US6-1</strain>
    </source>
</reference>
<name>G6E9M8_9SPHN</name>
<keyword evidence="3" id="KW-1185">Reference proteome</keyword>
<dbReference type="Proteomes" id="UP000004030">
    <property type="component" value="Unassembled WGS sequence"/>
</dbReference>
<dbReference type="EMBL" id="AGFM01000011">
    <property type="protein sequence ID" value="EHJ62045.1"/>
    <property type="molecule type" value="Genomic_DNA"/>
</dbReference>
<dbReference type="PATRIC" id="fig|1088721.3.peg.1036"/>
<evidence type="ECO:0000313" key="2">
    <source>
        <dbReference type="EMBL" id="EHJ62045.1"/>
    </source>
</evidence>
<accession>G6E9M8</accession>
<feature type="chain" id="PRO_5003487916" evidence="1">
    <location>
        <begin position="22"/>
        <end position="90"/>
    </location>
</feature>
<protein>
    <submittedName>
        <fullName evidence="2">Uncharacterized protein</fullName>
    </submittedName>
</protein>
<proteinExistence type="predicted"/>
<dbReference type="KEGG" id="npn:JI59_14865"/>
<dbReference type="OrthoDB" id="7433354at2"/>
<evidence type="ECO:0000256" key="1">
    <source>
        <dbReference type="SAM" id="SignalP"/>
    </source>
</evidence>
<organism evidence="2 3">
    <name type="scientific">Novosphingobium pentaromativorans US6-1</name>
    <dbReference type="NCBI Taxonomy" id="1088721"/>
    <lineage>
        <taxon>Bacteria</taxon>
        <taxon>Pseudomonadati</taxon>
        <taxon>Pseudomonadota</taxon>
        <taxon>Alphaproteobacteria</taxon>
        <taxon>Sphingomonadales</taxon>
        <taxon>Sphingomonadaceae</taxon>
        <taxon>Novosphingobium</taxon>
    </lineage>
</organism>
<comment type="caution">
    <text evidence="2">The sequence shown here is derived from an EMBL/GenBank/DDBJ whole genome shotgun (WGS) entry which is preliminary data.</text>
</comment>
<dbReference type="AlphaFoldDB" id="G6E9M8"/>